<dbReference type="PIRSF" id="PIRSF016838">
    <property type="entry name" value="PafC"/>
    <property type="match status" value="1"/>
</dbReference>
<dbReference type="EMBL" id="SGWW01000001">
    <property type="protein sequence ID" value="RZS58909.1"/>
    <property type="molecule type" value="Genomic_DNA"/>
</dbReference>
<name>A0A4Q7LXZ7_9MICO</name>
<protein>
    <submittedName>
        <fullName evidence="3">Proteasome accessory factor C</fullName>
    </submittedName>
</protein>
<keyword evidence="3" id="KW-0647">Proteasome</keyword>
<dbReference type="PROSITE" id="PS52050">
    <property type="entry name" value="WYL"/>
    <property type="match status" value="1"/>
</dbReference>
<evidence type="ECO:0000259" key="2">
    <source>
        <dbReference type="Pfam" id="PF19187"/>
    </source>
</evidence>
<proteinExistence type="predicted"/>
<dbReference type="Pfam" id="PF13280">
    <property type="entry name" value="WYL"/>
    <property type="match status" value="1"/>
</dbReference>
<keyword evidence="4" id="KW-1185">Reference proteome</keyword>
<dbReference type="PANTHER" id="PTHR34580">
    <property type="match status" value="1"/>
</dbReference>
<evidence type="ECO:0000259" key="1">
    <source>
        <dbReference type="Pfam" id="PF13280"/>
    </source>
</evidence>
<feature type="domain" description="WYL" evidence="1">
    <location>
        <begin position="153"/>
        <end position="219"/>
    </location>
</feature>
<dbReference type="InterPro" id="IPR026881">
    <property type="entry name" value="WYL_dom"/>
</dbReference>
<dbReference type="InterPro" id="IPR043839">
    <property type="entry name" value="PafC_HTH"/>
</dbReference>
<dbReference type="Proteomes" id="UP000293519">
    <property type="component" value="Unassembled WGS sequence"/>
</dbReference>
<dbReference type="AlphaFoldDB" id="A0A4Q7LXZ7"/>
<organism evidence="3 4">
    <name type="scientific">Microcella putealis</name>
    <dbReference type="NCBI Taxonomy" id="337005"/>
    <lineage>
        <taxon>Bacteria</taxon>
        <taxon>Bacillati</taxon>
        <taxon>Actinomycetota</taxon>
        <taxon>Actinomycetes</taxon>
        <taxon>Micrococcales</taxon>
        <taxon>Microbacteriaceae</taxon>
        <taxon>Microcella</taxon>
    </lineage>
</organism>
<accession>A0A4Q7LXZ7</accession>
<dbReference type="Pfam" id="PF19187">
    <property type="entry name" value="HTH_PafC"/>
    <property type="match status" value="1"/>
</dbReference>
<dbReference type="PANTHER" id="PTHR34580:SF1">
    <property type="entry name" value="PROTEIN PAFC"/>
    <property type="match status" value="1"/>
</dbReference>
<gene>
    <name evidence="3" type="ORF">EV141_0120</name>
</gene>
<reference evidence="3 4" key="1">
    <citation type="journal article" date="2015" name="Stand. Genomic Sci.">
        <title>Genomic Encyclopedia of Bacterial and Archaeal Type Strains, Phase III: the genomes of soil and plant-associated and newly described type strains.</title>
        <authorList>
            <person name="Whitman W.B."/>
            <person name="Woyke T."/>
            <person name="Klenk H.P."/>
            <person name="Zhou Y."/>
            <person name="Lilburn T.G."/>
            <person name="Beck B.J."/>
            <person name="De Vos P."/>
            <person name="Vandamme P."/>
            <person name="Eisen J.A."/>
            <person name="Garrity G."/>
            <person name="Hugenholtz P."/>
            <person name="Kyrpides N.C."/>
        </authorList>
    </citation>
    <scope>NUCLEOTIDE SEQUENCE [LARGE SCALE GENOMIC DNA]</scope>
    <source>
        <strain evidence="3 4">CV2</strain>
    </source>
</reference>
<dbReference type="RefSeq" id="WP_157985470.1">
    <property type="nucleotide sequence ID" value="NZ_SGWW01000001.1"/>
</dbReference>
<dbReference type="OrthoDB" id="3171994at2"/>
<sequence length="330" mass="35523">MADAREALGTTPDRLTFLLALVPYLIDQVQVTVDQAAAHFGTTPERIRRSVELIAVSGVPDASGSVLPGAGMFDIDWDQFEDEQIIRFRQAPLTEQPRLSGREAAALLAGLQTLAALPDFADRDELAALREKLTRGASAQLAPVAVDVIDPGEVLRTVRAAQSAGQRLRLDYVTGDGDRQERLVDPIRLDSVDGVWYLRAWCVHREAERTFRLDRMASVSSVGEADAHPASLADPAALFSGATSGATRIQIDIADDALPLIADYLPESIDPIPDAPGRVLATVSLSHTAKIGRLAARVGPAGHIVTPEARDEARHWAERALAAQRRGLDS</sequence>
<dbReference type="GO" id="GO:0000502">
    <property type="term" value="C:proteasome complex"/>
    <property type="evidence" value="ECO:0007669"/>
    <property type="project" value="UniProtKB-KW"/>
</dbReference>
<comment type="caution">
    <text evidence="3">The sequence shown here is derived from an EMBL/GenBank/DDBJ whole genome shotgun (WGS) entry which is preliminary data.</text>
</comment>
<feature type="domain" description="PafC HTH" evidence="2">
    <location>
        <begin position="13"/>
        <end position="135"/>
    </location>
</feature>
<evidence type="ECO:0000313" key="3">
    <source>
        <dbReference type="EMBL" id="RZS58909.1"/>
    </source>
</evidence>
<evidence type="ECO:0000313" key="4">
    <source>
        <dbReference type="Proteomes" id="UP000293519"/>
    </source>
</evidence>
<dbReference type="InterPro" id="IPR051534">
    <property type="entry name" value="CBASS_pafABC_assoc_protein"/>
</dbReference>
<dbReference type="InterPro" id="IPR028349">
    <property type="entry name" value="PafC-like"/>
</dbReference>